<evidence type="ECO:0000256" key="1">
    <source>
        <dbReference type="SAM" id="MobiDB-lite"/>
    </source>
</evidence>
<proteinExistence type="predicted"/>
<comment type="caution">
    <text evidence="2">The sequence shown here is derived from an EMBL/GenBank/DDBJ whole genome shotgun (WGS) entry which is preliminary data.</text>
</comment>
<name>A0A4R4T4N8_9ACTN</name>
<accession>A0A4R4T4N8</accession>
<feature type="region of interest" description="Disordered" evidence="1">
    <location>
        <begin position="13"/>
        <end position="72"/>
    </location>
</feature>
<sequence length="72" mass="7759">MEYYQLLAGLAIGRLNDDDGSGPPPAVPGHELDRRASRRADAPSGTELAAAKRRRRGRFRGRTRGATPATVT</sequence>
<dbReference type="OrthoDB" id="4338401at2"/>
<reference evidence="2 3" key="1">
    <citation type="submission" date="2019-03" db="EMBL/GenBank/DDBJ databases">
        <title>Draft genome sequences of novel Actinobacteria.</title>
        <authorList>
            <person name="Sahin N."/>
            <person name="Ay H."/>
            <person name="Saygin H."/>
        </authorList>
    </citation>
    <scope>NUCLEOTIDE SEQUENCE [LARGE SCALE GENOMIC DNA]</scope>
    <source>
        <strain evidence="2 3">DSM 41900</strain>
    </source>
</reference>
<organism evidence="2 3">
    <name type="scientific">Streptomyces hainanensis</name>
    <dbReference type="NCBI Taxonomy" id="402648"/>
    <lineage>
        <taxon>Bacteria</taxon>
        <taxon>Bacillati</taxon>
        <taxon>Actinomycetota</taxon>
        <taxon>Actinomycetes</taxon>
        <taxon>Kitasatosporales</taxon>
        <taxon>Streptomycetaceae</taxon>
        <taxon>Streptomyces</taxon>
    </lineage>
</organism>
<dbReference type="AlphaFoldDB" id="A0A4R4T4N8"/>
<gene>
    <name evidence="2" type="ORF">E1283_22840</name>
</gene>
<dbReference type="RefSeq" id="WP_132819998.1">
    <property type="nucleotide sequence ID" value="NZ_SMKI01000267.1"/>
</dbReference>
<dbReference type="Proteomes" id="UP000295345">
    <property type="component" value="Unassembled WGS sequence"/>
</dbReference>
<evidence type="ECO:0000313" key="3">
    <source>
        <dbReference type="Proteomes" id="UP000295345"/>
    </source>
</evidence>
<keyword evidence="3" id="KW-1185">Reference proteome</keyword>
<feature type="compositionally biased region" description="Basic residues" evidence="1">
    <location>
        <begin position="51"/>
        <end position="63"/>
    </location>
</feature>
<evidence type="ECO:0000313" key="2">
    <source>
        <dbReference type="EMBL" id="TDC71958.1"/>
    </source>
</evidence>
<dbReference type="EMBL" id="SMKI01000267">
    <property type="protein sequence ID" value="TDC71958.1"/>
    <property type="molecule type" value="Genomic_DNA"/>
</dbReference>
<protein>
    <submittedName>
        <fullName evidence="2">Uncharacterized protein</fullName>
    </submittedName>
</protein>
<feature type="compositionally biased region" description="Basic and acidic residues" evidence="1">
    <location>
        <begin position="30"/>
        <end position="41"/>
    </location>
</feature>